<dbReference type="Pfam" id="PF06985">
    <property type="entry name" value="HET"/>
    <property type="match status" value="1"/>
</dbReference>
<name>A0A2V1DGK3_9PLEO</name>
<feature type="non-terminal residue" evidence="2">
    <location>
        <position position="132"/>
    </location>
</feature>
<keyword evidence="3" id="KW-1185">Reference proteome</keyword>
<protein>
    <submittedName>
        <fullName evidence="2">HET-domain-containing protein</fullName>
    </submittedName>
</protein>
<dbReference type="OrthoDB" id="3553147at2759"/>
<dbReference type="Proteomes" id="UP000244855">
    <property type="component" value="Unassembled WGS sequence"/>
</dbReference>
<accession>A0A2V1DGK3</accession>
<dbReference type="InterPro" id="IPR010730">
    <property type="entry name" value="HET"/>
</dbReference>
<dbReference type="PANTHER" id="PTHR24148">
    <property type="entry name" value="ANKYRIN REPEAT DOMAIN-CONTAINING PROTEIN 39 HOMOLOG-RELATED"/>
    <property type="match status" value="1"/>
</dbReference>
<sequence length="132" mass="15002">MIKYRFYDKLDTSEPHFRLVKIHPASAEDDPIRCSLFTTKIEGAPVYGALSYCWGDAKDVETITVCQETFLATKNLAAALRGLRYDDRDRIMWIDAIAICQSDNIEKKHQIPLMTRIYSDASQVVVWLGAGD</sequence>
<proteinExistence type="predicted"/>
<dbReference type="PANTHER" id="PTHR24148:SF73">
    <property type="entry name" value="HET DOMAIN PROTEIN (AFU_ORTHOLOGUE AFUA_8G01020)"/>
    <property type="match status" value="1"/>
</dbReference>
<organism evidence="2 3">
    <name type="scientific">Periconia macrospinosa</name>
    <dbReference type="NCBI Taxonomy" id="97972"/>
    <lineage>
        <taxon>Eukaryota</taxon>
        <taxon>Fungi</taxon>
        <taxon>Dikarya</taxon>
        <taxon>Ascomycota</taxon>
        <taxon>Pezizomycotina</taxon>
        <taxon>Dothideomycetes</taxon>
        <taxon>Pleosporomycetidae</taxon>
        <taxon>Pleosporales</taxon>
        <taxon>Massarineae</taxon>
        <taxon>Periconiaceae</taxon>
        <taxon>Periconia</taxon>
    </lineage>
</organism>
<reference evidence="2 3" key="1">
    <citation type="journal article" date="2018" name="Sci. Rep.">
        <title>Comparative genomics provides insights into the lifestyle and reveals functional heterogeneity of dark septate endophytic fungi.</title>
        <authorList>
            <person name="Knapp D.G."/>
            <person name="Nemeth J.B."/>
            <person name="Barry K."/>
            <person name="Hainaut M."/>
            <person name="Henrissat B."/>
            <person name="Johnson J."/>
            <person name="Kuo A."/>
            <person name="Lim J.H.P."/>
            <person name="Lipzen A."/>
            <person name="Nolan M."/>
            <person name="Ohm R.A."/>
            <person name="Tamas L."/>
            <person name="Grigoriev I.V."/>
            <person name="Spatafora J.W."/>
            <person name="Nagy L.G."/>
            <person name="Kovacs G.M."/>
        </authorList>
    </citation>
    <scope>NUCLEOTIDE SEQUENCE [LARGE SCALE GENOMIC DNA]</scope>
    <source>
        <strain evidence="2 3">DSE2036</strain>
    </source>
</reference>
<gene>
    <name evidence="2" type="ORF">DM02DRAFT_535635</name>
</gene>
<dbReference type="InterPro" id="IPR052895">
    <property type="entry name" value="HetReg/Transcr_Mod"/>
</dbReference>
<evidence type="ECO:0000259" key="1">
    <source>
        <dbReference type="Pfam" id="PF06985"/>
    </source>
</evidence>
<dbReference type="STRING" id="97972.A0A2V1DGK3"/>
<dbReference type="EMBL" id="KZ805469">
    <property type="protein sequence ID" value="PVH96254.1"/>
    <property type="molecule type" value="Genomic_DNA"/>
</dbReference>
<feature type="domain" description="Heterokaryon incompatibility" evidence="1">
    <location>
        <begin position="47"/>
        <end position="131"/>
    </location>
</feature>
<evidence type="ECO:0000313" key="3">
    <source>
        <dbReference type="Proteomes" id="UP000244855"/>
    </source>
</evidence>
<evidence type="ECO:0000313" key="2">
    <source>
        <dbReference type="EMBL" id="PVH96254.1"/>
    </source>
</evidence>
<dbReference type="AlphaFoldDB" id="A0A2V1DGK3"/>